<dbReference type="GO" id="GO:0033038">
    <property type="term" value="F:bitter taste receptor activity"/>
    <property type="evidence" value="ECO:0007669"/>
    <property type="project" value="InterPro"/>
</dbReference>
<keyword evidence="16" id="KW-1185">Reference proteome</keyword>
<evidence type="ECO:0000256" key="9">
    <source>
        <dbReference type="ARBA" id="ARBA00023170"/>
    </source>
</evidence>
<name>A0A8T2II98_9PIPI</name>
<comment type="similarity">
    <text evidence="2 11">Belongs to the G-protein coupled receptor T2R family.</text>
</comment>
<keyword evidence="9 12" id="KW-0675">Receptor</keyword>
<keyword evidence="5 12" id="KW-0812">Transmembrane</keyword>
<organism evidence="15 16">
    <name type="scientific">Hymenochirus boettgeri</name>
    <name type="common">Congo dwarf clawed frog</name>
    <dbReference type="NCBI Taxonomy" id="247094"/>
    <lineage>
        <taxon>Eukaryota</taxon>
        <taxon>Metazoa</taxon>
        <taxon>Chordata</taxon>
        <taxon>Craniata</taxon>
        <taxon>Vertebrata</taxon>
        <taxon>Euteleostomi</taxon>
        <taxon>Amphibia</taxon>
        <taxon>Batrachia</taxon>
        <taxon>Anura</taxon>
        <taxon>Pipoidea</taxon>
        <taxon>Pipidae</taxon>
        <taxon>Pipinae</taxon>
        <taxon>Hymenochirus</taxon>
    </lineage>
</organism>
<comment type="caution">
    <text evidence="15">The sequence shown here is derived from an EMBL/GenBank/DDBJ whole genome shotgun (WGS) entry which is preliminary data.</text>
</comment>
<dbReference type="EMBL" id="JAACNH010000905">
    <property type="protein sequence ID" value="KAG8430488.1"/>
    <property type="molecule type" value="Genomic_DNA"/>
</dbReference>
<evidence type="ECO:0000313" key="15">
    <source>
        <dbReference type="EMBL" id="KAG8430488.1"/>
    </source>
</evidence>
<evidence type="ECO:0000256" key="6">
    <source>
        <dbReference type="ARBA" id="ARBA00022989"/>
    </source>
</evidence>
<sequence>MGIGATVGALANLYIVIVLLRDYFQTATMSSSDKLLVVLCLANVYYGFYSAVFLLTGSLLPWIYADINIIGIFITLLTFGAASCAWITASLCFFYFIKIINFSSGPLAWMKMKINIIVPWLIVLSEVVALGCSLLTRLPSVIKVIYYNYSLGVYTAVVHPVNVTLPADVTPVGYMGICAIAFFLPLLIMLVTTFANGGSLFLHIRIMEKNMGTSSSLSAHQSVVGTMTFLLSLNTAMLASMILFFLRIFSPLTFGYWMILIIIYSYPLVKSIILFLGNPKLKEALMKRCHCFVGCTK</sequence>
<feature type="transmembrane region" description="Helical" evidence="13">
    <location>
        <begin position="117"/>
        <end position="136"/>
    </location>
</feature>
<evidence type="ECO:0000256" key="5">
    <source>
        <dbReference type="ARBA" id="ARBA00022692"/>
    </source>
</evidence>
<dbReference type="SUPFAM" id="SSF81321">
    <property type="entry name" value="Family A G protein-coupled receptor-like"/>
    <property type="match status" value="1"/>
</dbReference>
<protein>
    <recommendedName>
        <fullName evidence="12">Taste receptor type 2</fullName>
    </recommendedName>
</protein>
<evidence type="ECO:0000256" key="2">
    <source>
        <dbReference type="ARBA" id="ARBA00007376"/>
    </source>
</evidence>
<evidence type="ECO:0000256" key="4">
    <source>
        <dbReference type="ARBA" id="ARBA00022606"/>
    </source>
</evidence>
<dbReference type="PANTHER" id="PTHR11394:SF47">
    <property type="entry name" value="TASTE RECEPTOR TYPE 2 MEMBER 40"/>
    <property type="match status" value="1"/>
</dbReference>
<feature type="transmembrane region" description="Helical" evidence="13">
    <location>
        <begin position="223"/>
        <end position="248"/>
    </location>
</feature>
<feature type="transmembrane region" description="Helical" evidence="13">
    <location>
        <begin position="69"/>
        <end position="96"/>
    </location>
</feature>
<evidence type="ECO:0000256" key="7">
    <source>
        <dbReference type="ARBA" id="ARBA00023040"/>
    </source>
</evidence>
<evidence type="ECO:0000256" key="12">
    <source>
        <dbReference type="RuleBase" id="RU004424"/>
    </source>
</evidence>
<keyword evidence="8 12" id="KW-0472">Membrane</keyword>
<dbReference type="GO" id="GO:0004930">
    <property type="term" value="F:G protein-coupled receptor activity"/>
    <property type="evidence" value="ECO:0007669"/>
    <property type="project" value="UniProtKB-KW"/>
</dbReference>
<dbReference type="Gene3D" id="1.20.1070.10">
    <property type="entry name" value="Rhodopsin 7-helix transmembrane proteins"/>
    <property type="match status" value="1"/>
</dbReference>
<dbReference type="OrthoDB" id="8876749at2759"/>
<feature type="transmembrane region" description="Helical" evidence="13">
    <location>
        <begin position="174"/>
        <end position="202"/>
    </location>
</feature>
<accession>A0A8T2II98</accession>
<keyword evidence="4 12" id="KW-0716">Sensory transduction</keyword>
<dbReference type="InterPro" id="IPR007960">
    <property type="entry name" value="TAS2R"/>
</dbReference>
<feature type="transmembrane region" description="Helical" evidence="13">
    <location>
        <begin position="36"/>
        <end position="63"/>
    </location>
</feature>
<evidence type="ECO:0000313" key="16">
    <source>
        <dbReference type="Proteomes" id="UP000812440"/>
    </source>
</evidence>
<proteinExistence type="inferred from homology"/>
<evidence type="ECO:0000313" key="14">
    <source>
        <dbReference type="EMBL" id="KAG8429630.1"/>
    </source>
</evidence>
<evidence type="ECO:0000256" key="10">
    <source>
        <dbReference type="ARBA" id="ARBA00023224"/>
    </source>
</evidence>
<evidence type="ECO:0000256" key="13">
    <source>
        <dbReference type="SAM" id="Phobius"/>
    </source>
</evidence>
<dbReference type="GO" id="GO:0016020">
    <property type="term" value="C:membrane"/>
    <property type="evidence" value="ECO:0007669"/>
    <property type="project" value="UniProtKB-SubCell"/>
</dbReference>
<dbReference type="EMBL" id="JAACNH010004597">
    <property type="protein sequence ID" value="KAG8429630.1"/>
    <property type="molecule type" value="Genomic_DNA"/>
</dbReference>
<gene>
    <name evidence="14" type="ORF">GDO86_019659</name>
    <name evidence="15" type="ORF">GDO86_020493</name>
</gene>
<evidence type="ECO:0000256" key="1">
    <source>
        <dbReference type="ARBA" id="ARBA00004141"/>
    </source>
</evidence>
<keyword evidence="7 12" id="KW-0297">G-protein coupled receptor</keyword>
<keyword evidence="3 12" id="KW-0919">Taste</keyword>
<keyword evidence="10 12" id="KW-0807">Transducer</keyword>
<comment type="subcellular location">
    <subcellularLocation>
        <location evidence="1 12">Membrane</location>
        <topology evidence="1 12">Multi-pass membrane protein</topology>
    </subcellularLocation>
</comment>
<evidence type="ECO:0000256" key="11">
    <source>
        <dbReference type="RuleBase" id="RU004423"/>
    </source>
</evidence>
<dbReference type="AlphaFoldDB" id="A0A8T2II98"/>
<keyword evidence="6 13" id="KW-1133">Transmembrane helix</keyword>
<feature type="transmembrane region" description="Helical" evidence="13">
    <location>
        <begin position="254"/>
        <end position="277"/>
    </location>
</feature>
<dbReference type="Pfam" id="PF05296">
    <property type="entry name" value="TAS2R"/>
    <property type="match status" value="1"/>
</dbReference>
<evidence type="ECO:0000256" key="3">
    <source>
        <dbReference type="ARBA" id="ARBA00022480"/>
    </source>
</evidence>
<dbReference type="PANTHER" id="PTHR11394">
    <property type="entry name" value="TASTE RECEPTOR TYPE 2"/>
    <property type="match status" value="1"/>
</dbReference>
<dbReference type="Proteomes" id="UP000812440">
    <property type="component" value="Unassembled WGS sequence"/>
</dbReference>
<feature type="transmembrane region" description="Helical" evidence="13">
    <location>
        <begin position="6"/>
        <end position="24"/>
    </location>
</feature>
<evidence type="ECO:0000256" key="8">
    <source>
        <dbReference type="ARBA" id="ARBA00023136"/>
    </source>
</evidence>
<reference evidence="15" key="1">
    <citation type="thesis" date="2020" institute="ProQuest LLC" country="789 East Eisenhower Parkway, Ann Arbor, MI, USA">
        <title>Comparative Genomics and Chromosome Evolution.</title>
        <authorList>
            <person name="Mudd A.B."/>
        </authorList>
    </citation>
    <scope>NUCLEOTIDE SEQUENCE</scope>
    <source>
        <strain evidence="15">Female2</strain>
        <tissue evidence="15">Blood</tissue>
    </source>
</reference>